<evidence type="ECO:0000313" key="2">
    <source>
        <dbReference type="EMBL" id="WXR71113.1"/>
    </source>
</evidence>
<dbReference type="NCBIfam" id="TIGR01414">
    <property type="entry name" value="autotrans_barl"/>
    <property type="match status" value="1"/>
</dbReference>
<evidence type="ECO:0000313" key="3">
    <source>
        <dbReference type="Proteomes" id="UP001456224"/>
    </source>
</evidence>
<dbReference type="Gene3D" id="2.40.128.130">
    <property type="entry name" value="Autotransporter beta-domain"/>
    <property type="match status" value="1"/>
</dbReference>
<dbReference type="InterPro" id="IPR006315">
    <property type="entry name" value="OM_autotransptr_brl_dom"/>
</dbReference>
<organism evidence="2 3">
    <name type="scientific">Achromobacter veterisilvae</name>
    <dbReference type="NCBI Taxonomy" id="2069367"/>
    <lineage>
        <taxon>Bacteria</taxon>
        <taxon>Pseudomonadati</taxon>
        <taxon>Pseudomonadota</taxon>
        <taxon>Betaproteobacteria</taxon>
        <taxon>Burkholderiales</taxon>
        <taxon>Alcaligenaceae</taxon>
        <taxon>Achromobacter</taxon>
    </lineage>
</organism>
<reference evidence="2 3" key="1">
    <citation type="submission" date="2024-03" db="EMBL/GenBank/DDBJ databases">
        <title>Reference genomes for the five species model microbial community.</title>
        <authorList>
            <person name="Padfield D."/>
        </authorList>
    </citation>
    <scope>NUCLEOTIDE SEQUENCE [LARGE SCALE GENOMIC DNA]</scope>
    <source>
        <strain evidence="2 3">AB1</strain>
    </source>
</reference>
<dbReference type="SMART" id="SM00869">
    <property type="entry name" value="Autotransporter"/>
    <property type="match status" value="1"/>
</dbReference>
<feature type="domain" description="Autotransporter" evidence="1">
    <location>
        <begin position="569"/>
        <end position="850"/>
    </location>
</feature>
<dbReference type="PROSITE" id="PS51208">
    <property type="entry name" value="AUTOTRANSPORTER"/>
    <property type="match status" value="1"/>
</dbReference>
<name>A0ABZ2RQZ6_9BURK</name>
<keyword evidence="3" id="KW-1185">Reference proteome</keyword>
<sequence>MAQARSTRNKKTRYCSPSQAETAFRLLPRARAGAILASAVAAALHGLVPTAAGAASLCGGGTTTITDAQTSTCELADNATLTVTESGSIKTDAFGAVVAMGMTNMTIVNRGVIQANVGGFAMANLGNIGDLTNTGEIRATGPEAIAIDNYVQIGTLDNRGTIYAWGGNAVQNRSGGNIDNLVNSDTINSSAAAIGNDGHIGQLVNDGTISGRSATITNSATGTIDEIVNRGTIEAVPLLGFVAFAPFPTADAIVNLGTITNGISNYGLIQGNVQLGSAQLRLEGDASRVTGLVSGGADSSVVVKGKFNAENNFAVDSFTVASGARLSTSFYEFESRARPFSNQGQVYVLPGATTTIKGDYVQSRGASLEVGVSSLLGMPLYGRLAVQGRASFEDGTGLFVNVLNGDALGNGKTLASVISATTLEATDRTFVTTDNSELFNFKTIVNADGTVDLRTVVDEGSGGGSPVNSGAPSRAVSNRVAAQGFGQGLGAARVLDGLLASGDNTGDMATVVGAFGRLGSQQQVADAVAQTLPLMSASLNQVSVSGMQGVSRVVQARQNGMTGLSSGEGFLADKNVWFKPLASYADQDNRNGMAGYRADTYGFVLGADAKVGEASRLGMGFAYARSDVKGKSTANTNSADIDAYQLLAYGSHGLGAWPNAWVSWQADVGINRNDGRRSMRFGGLDRTAKSDFDSTTAHLGAAIGRGFQVGEDTSFTPSLRTDYFRIHSESYTERGAGALNLRVGSQTSQQLIAMVEGQLQHRLTDRASLTASLGVGYDMLGEGNSIASSYVGGGAAFQTPGVEPARWIGRAGLGLAFQAAENTQVTARYDLEARSGLAAQTASINVRWAF</sequence>
<protein>
    <submittedName>
        <fullName evidence="2">Autotransporter outer membrane beta-barrel domain-containing protein</fullName>
    </submittedName>
</protein>
<accession>A0ABZ2RQZ6</accession>
<dbReference type="Proteomes" id="UP001456224">
    <property type="component" value="Chromosome"/>
</dbReference>
<dbReference type="EMBL" id="CP148753">
    <property type="protein sequence ID" value="WXR71113.1"/>
    <property type="molecule type" value="Genomic_DNA"/>
</dbReference>
<dbReference type="RefSeq" id="WP_338878314.1">
    <property type="nucleotide sequence ID" value="NZ_CP148753.1"/>
</dbReference>
<dbReference type="InterPro" id="IPR036709">
    <property type="entry name" value="Autotransporte_beta_dom_sf"/>
</dbReference>
<proteinExistence type="predicted"/>
<dbReference type="InterPro" id="IPR005546">
    <property type="entry name" value="Autotransporte_beta"/>
</dbReference>
<gene>
    <name evidence="2" type="ORF">WHX56_15735</name>
</gene>
<dbReference type="SUPFAM" id="SSF103515">
    <property type="entry name" value="Autotransporter"/>
    <property type="match status" value="1"/>
</dbReference>
<dbReference type="Pfam" id="PF03797">
    <property type="entry name" value="Autotransporter"/>
    <property type="match status" value="1"/>
</dbReference>
<evidence type="ECO:0000259" key="1">
    <source>
        <dbReference type="PROSITE" id="PS51208"/>
    </source>
</evidence>